<gene>
    <name evidence="10" type="ORF">VTJ83DRAFT_7022</name>
</gene>
<name>A0ABR4D4N5_9PEZI</name>
<dbReference type="Gene3D" id="2.130.10.10">
    <property type="entry name" value="YVTN repeat-like/Quinoprotein amine dehydrogenase"/>
    <property type="match status" value="3"/>
</dbReference>
<dbReference type="Gene3D" id="3.40.50.1820">
    <property type="entry name" value="alpha/beta hydrolase"/>
    <property type="match status" value="1"/>
</dbReference>
<keyword evidence="5" id="KW-0472">Membrane</keyword>
<evidence type="ECO:0000256" key="3">
    <source>
        <dbReference type="ARBA" id="ARBA00022737"/>
    </source>
</evidence>
<keyword evidence="5" id="KW-0256">Endoplasmic reticulum</keyword>
<dbReference type="PROSITE" id="PS50082">
    <property type="entry name" value="WD_REPEATS_2"/>
    <property type="match status" value="2"/>
</dbReference>
<comment type="caution">
    <text evidence="10">The sequence shown here is derived from an EMBL/GenBank/DDBJ whole genome shotgun (WGS) entry which is preliminary data.</text>
</comment>
<dbReference type="SUPFAM" id="SSF50998">
    <property type="entry name" value="Quinoprotein alcohol dehydrogenase-like"/>
    <property type="match status" value="1"/>
</dbReference>
<keyword evidence="5" id="KW-0378">Hydrolase</keyword>
<evidence type="ECO:0000256" key="5">
    <source>
        <dbReference type="RuleBase" id="RU365011"/>
    </source>
</evidence>
<dbReference type="RefSeq" id="XP_070863239.1">
    <property type="nucleotide sequence ID" value="XM_071013799.1"/>
</dbReference>
<reference evidence="10 11" key="1">
    <citation type="journal article" date="2024" name="Commun. Biol.">
        <title>Comparative genomic analysis of thermophilic fungi reveals convergent evolutionary adaptations and gene losses.</title>
        <authorList>
            <person name="Steindorff A.S."/>
            <person name="Aguilar-Pontes M.V."/>
            <person name="Robinson A.J."/>
            <person name="Andreopoulos B."/>
            <person name="LaButti K."/>
            <person name="Kuo A."/>
            <person name="Mondo S."/>
            <person name="Riley R."/>
            <person name="Otillar R."/>
            <person name="Haridas S."/>
            <person name="Lipzen A."/>
            <person name="Grimwood J."/>
            <person name="Schmutz J."/>
            <person name="Clum A."/>
            <person name="Reid I.D."/>
            <person name="Moisan M.C."/>
            <person name="Butler G."/>
            <person name="Nguyen T.T.M."/>
            <person name="Dewar K."/>
            <person name="Conant G."/>
            <person name="Drula E."/>
            <person name="Henrissat B."/>
            <person name="Hansel C."/>
            <person name="Singer S."/>
            <person name="Hutchinson M.I."/>
            <person name="de Vries R.P."/>
            <person name="Natvig D.O."/>
            <person name="Powell A.J."/>
            <person name="Tsang A."/>
            <person name="Grigoriev I.V."/>
        </authorList>
    </citation>
    <scope>NUCLEOTIDE SEQUENCE [LARGE SCALE GENOMIC DNA]</scope>
    <source>
        <strain evidence="10 11">ATCC 22073</strain>
    </source>
</reference>
<sequence>MSPVRPVDLRISNSGTSFHNPNMFRKKFLRRKPARPLESSGPPAPHLASTSISSDDAFGPMGLTLLHAPVDEPLIDFIFVHSLGGGSRKAWSKTSSLDHFWPQKWLPHEPWCERVRIHTYGYSSDWTKRKADVCNIHDFGKGLLAALSTSLELSTTKTTIVLVGHSMGGLVIKKAYILARENIAYQSLASRIHTIYFLATPHRGSDSAEVLNNVLSIAGLSHAYIPDLKRGSLSNQIINDTFRQYVNDIRIVSFYETRETAIGPLFRALVVPYESAVLGYNTEMQVPMDADHRSICKFESRNDPNYRSLAVNFGYTVGSILEYLHHSKKEEREQQLHALQTYLSISNTPEDDLLSFRDPHIPGTCHWFTSSDRFSRWENISAGSPTILWVCGQPGGGKSVLAGHIIDRLQRNTEPCSYFFFKGGNNLKAEFGTCLRSLAYQMALHDSEILDALLSMCQEPVWTDKDDVRSLWRRLFERGIISGRPSNQRHYWVIDAIDECASDSSSIAFVIDKLRDSTGLRVFITSRESSEIRTYLRALPTQDGQVDCIQLSPSDTLLDIHSLIQRKMEKWGIGEEKDRAALAAKILEKSNGSFLWTSLVLERMAFVYGSEQLSEVLDETPPEMEALYHNILSSMSRILVGKDLAKAILAWATCSIRPLTTDELSEALHLDMKAKLENLRGNISTLCGQLVCIDANGQVRMVHETAREFLLGKLGTGLESEFAVDSMAAHTRIACACLGALTDRRMRPPRTTRRTTELHITGFLHYACEAFWDHLALSNVSSGDLRNLVRKFLKANILTWIEVVAQRQDLSALTRASKNLEAYLSASHMVRSPLSDEDQVMHSWAADLTHIAAKFSDALAACPDAIHWVLPPFWPTNSAIYKAASPGRRFTIRGFSYRQWDDRLVSLNYYRDQTITAICHGNDLFAVAFRTGIITLYTASACQEYLVLKHEEPVQHVEFDSTTSLLASAGRKHLRLWDVSTGKQVHTFDLALPLMRIAFDGNKLLAPTHARHIAAWDLESGSPLPDSPWRDSTSENGRQGPIPCAVSISPGHRMMAVAYQGPPITLWDMDEASFYGRCGKGSLDSMTGPYLAYDLLLNPNEDIPRLAVAYADGDIMLLEPFRNEVVACFQANCHTLASTPDGRLLASADCCGTIQVYDFEALHIVYRIKSAECNIKGLAFSGDGLRLLDIRNTQCNVWEPVALLKRLRMDRTTIEISPTSGSNEVVTDDHSVNITALFIHPRGKFAVCGKEDGSVVLYNVNTAEAVRTLYKSPCFVRMLAWREEGQTLVCVNGANAVKAWRLNKPSDDDDWNIEQTLIDTYVDCRTALTRIHIHRGSPKFVMSSRGADFCWNIDTQQEEARLTAERCGMLRAWTDHPISPDHLICFDGAVARIFACRDWSQTTAVAIPTTCGFGRPELHIKDIYPCPDGRLLIEFADHEGHQETRDMVLVDPSLYTPAAPAMEAQEDEKHPTLTDEQAPPLDDGEGMSLGQLLTAEAPLLVTYDELLERVVHVIGVDSDRFIFVDVDSWVCSAKLAPTVADKLDLYTWVSSRFTADFAREFGYPARSKAVTDGVREALSNAAATCYRHFWVPRNWFQQNSRVLGGYVQSALYPEEGCGGAVVFVRHDRVVVAKNALDFAHWVPPGLDNGLWKREWVVRGK</sequence>
<proteinExistence type="inferred from homology"/>
<dbReference type="Pfam" id="PF22939">
    <property type="entry name" value="WHD_GPIID"/>
    <property type="match status" value="1"/>
</dbReference>
<dbReference type="InterPro" id="IPR056884">
    <property type="entry name" value="NPHP3-like_N"/>
</dbReference>
<dbReference type="InterPro" id="IPR015943">
    <property type="entry name" value="WD40/YVTN_repeat-like_dom_sf"/>
</dbReference>
<feature type="domain" description="GPI inositol-deacylase PGAP1-like alpha/beta" evidence="7">
    <location>
        <begin position="153"/>
        <end position="205"/>
    </location>
</feature>
<dbReference type="Gene3D" id="3.40.50.300">
    <property type="entry name" value="P-loop containing nucleotide triphosphate hydrolases"/>
    <property type="match status" value="1"/>
</dbReference>
<dbReference type="EMBL" id="JAZGUE010000007">
    <property type="protein sequence ID" value="KAL2264512.1"/>
    <property type="molecule type" value="Genomic_DNA"/>
</dbReference>
<dbReference type="SUPFAM" id="SSF52540">
    <property type="entry name" value="P-loop containing nucleoside triphosphate hydrolases"/>
    <property type="match status" value="1"/>
</dbReference>
<keyword evidence="4" id="KW-0853">WD repeat</keyword>
<evidence type="ECO:0000256" key="1">
    <source>
        <dbReference type="ARBA" id="ARBA00003496"/>
    </source>
</evidence>
<organism evidence="10 11">
    <name type="scientific">Remersonia thermophila</name>
    <dbReference type="NCBI Taxonomy" id="72144"/>
    <lineage>
        <taxon>Eukaryota</taxon>
        <taxon>Fungi</taxon>
        <taxon>Dikarya</taxon>
        <taxon>Ascomycota</taxon>
        <taxon>Pezizomycotina</taxon>
        <taxon>Sordariomycetes</taxon>
        <taxon>Sordariomycetidae</taxon>
        <taxon>Sordariales</taxon>
        <taxon>Sordariales incertae sedis</taxon>
        <taxon>Remersonia</taxon>
    </lineage>
</organism>
<evidence type="ECO:0000259" key="8">
    <source>
        <dbReference type="Pfam" id="PF22939"/>
    </source>
</evidence>
<evidence type="ECO:0000256" key="6">
    <source>
        <dbReference type="SAM" id="MobiDB-lite"/>
    </source>
</evidence>
<keyword evidence="5" id="KW-0813">Transport</keyword>
<dbReference type="InterPro" id="IPR027417">
    <property type="entry name" value="P-loop_NTPase"/>
</dbReference>
<dbReference type="SMART" id="SM00320">
    <property type="entry name" value="WD40"/>
    <property type="match status" value="4"/>
</dbReference>
<comment type="function">
    <text evidence="1 5">Involved in inositol deacylation of GPI-anchored proteins which plays important roles in the quality control and ER-associated degradation of GPI-anchored proteins.</text>
</comment>
<dbReference type="InterPro" id="IPR012908">
    <property type="entry name" value="PGAP1-ab_dom-like"/>
</dbReference>
<feature type="repeat" description="WD" evidence="4">
    <location>
        <begin position="1227"/>
        <end position="1268"/>
    </location>
</feature>
<keyword evidence="3" id="KW-0677">Repeat</keyword>
<dbReference type="Proteomes" id="UP001600064">
    <property type="component" value="Unassembled WGS sequence"/>
</dbReference>
<dbReference type="EC" id="3.1.-.-" evidence="5"/>
<evidence type="ECO:0000259" key="7">
    <source>
        <dbReference type="Pfam" id="PF07819"/>
    </source>
</evidence>
<dbReference type="Pfam" id="PF07819">
    <property type="entry name" value="PGAP1"/>
    <property type="match status" value="1"/>
</dbReference>
<evidence type="ECO:0000259" key="9">
    <source>
        <dbReference type="Pfam" id="PF24883"/>
    </source>
</evidence>
<keyword evidence="11" id="KW-1185">Reference proteome</keyword>
<feature type="repeat" description="WD" evidence="4">
    <location>
        <begin position="947"/>
        <end position="987"/>
    </location>
</feature>
<dbReference type="Pfam" id="PF00400">
    <property type="entry name" value="WD40"/>
    <property type="match status" value="1"/>
</dbReference>
<protein>
    <recommendedName>
        <fullName evidence="2 5">GPI inositol-deacylase</fullName>
        <ecNumber evidence="5">3.1.-.-</ecNumber>
    </recommendedName>
</protein>
<accession>A0ABR4D4N5</accession>
<keyword evidence="5" id="KW-0653">Protein transport</keyword>
<dbReference type="InterPro" id="IPR054471">
    <property type="entry name" value="GPIID_WHD"/>
</dbReference>
<evidence type="ECO:0000313" key="10">
    <source>
        <dbReference type="EMBL" id="KAL2264512.1"/>
    </source>
</evidence>
<evidence type="ECO:0000256" key="4">
    <source>
        <dbReference type="PROSITE-ProRule" id="PRU00221"/>
    </source>
</evidence>
<dbReference type="InterPro" id="IPR001680">
    <property type="entry name" value="WD40_rpt"/>
</dbReference>
<dbReference type="SUPFAM" id="SSF53474">
    <property type="entry name" value="alpha/beta-Hydrolases"/>
    <property type="match status" value="1"/>
</dbReference>
<dbReference type="Pfam" id="PF24883">
    <property type="entry name" value="NPHP3_N"/>
    <property type="match status" value="1"/>
</dbReference>
<feature type="domain" description="GPI inositol-deacylase winged helix" evidence="8">
    <location>
        <begin position="634"/>
        <end position="725"/>
    </location>
</feature>
<evidence type="ECO:0000256" key="2">
    <source>
        <dbReference type="ARBA" id="ARBA00015856"/>
    </source>
</evidence>
<dbReference type="GeneID" id="98128443"/>
<feature type="region of interest" description="Disordered" evidence="6">
    <location>
        <begin position="1463"/>
        <end position="1482"/>
    </location>
</feature>
<comment type="subcellular location">
    <subcellularLocation>
        <location evidence="5">Endoplasmic reticulum membrane</location>
    </subcellularLocation>
</comment>
<comment type="similarity">
    <text evidence="5">Belongs to the GPI inositol-deacylase family.</text>
</comment>
<dbReference type="PANTHER" id="PTHR10039">
    <property type="entry name" value="AMELOGENIN"/>
    <property type="match status" value="1"/>
</dbReference>
<dbReference type="InterPro" id="IPR011047">
    <property type="entry name" value="Quinoprotein_ADH-like_sf"/>
</dbReference>
<dbReference type="InterPro" id="IPR029058">
    <property type="entry name" value="AB_hydrolase_fold"/>
</dbReference>
<feature type="domain" description="Nephrocystin 3-like N-terminal" evidence="9">
    <location>
        <begin position="363"/>
        <end position="527"/>
    </location>
</feature>
<dbReference type="PANTHER" id="PTHR10039:SF16">
    <property type="entry name" value="GPI INOSITOL-DEACYLASE"/>
    <property type="match status" value="1"/>
</dbReference>
<evidence type="ECO:0000313" key="11">
    <source>
        <dbReference type="Proteomes" id="UP001600064"/>
    </source>
</evidence>